<keyword evidence="2" id="KW-0732">Signal</keyword>
<protein>
    <submittedName>
        <fullName evidence="3">Tripartite-type tricarboxylate transporter receptor subunit TctC</fullName>
    </submittedName>
</protein>
<dbReference type="Pfam" id="PF03401">
    <property type="entry name" value="TctC"/>
    <property type="match status" value="1"/>
</dbReference>
<evidence type="ECO:0000256" key="2">
    <source>
        <dbReference type="SAM" id="SignalP"/>
    </source>
</evidence>
<dbReference type="Gene3D" id="3.40.190.10">
    <property type="entry name" value="Periplasmic binding protein-like II"/>
    <property type="match status" value="1"/>
</dbReference>
<name>A0A4R7BWH2_9HYPH</name>
<dbReference type="InterPro" id="IPR005064">
    <property type="entry name" value="BUG"/>
</dbReference>
<dbReference type="AlphaFoldDB" id="A0A4R7BWH2"/>
<dbReference type="CDD" id="cd13578">
    <property type="entry name" value="PBP2_Bug27"/>
    <property type="match status" value="1"/>
</dbReference>
<feature type="signal peptide" evidence="2">
    <location>
        <begin position="1"/>
        <end position="29"/>
    </location>
</feature>
<comment type="similarity">
    <text evidence="1">Belongs to the UPF0065 (bug) family.</text>
</comment>
<gene>
    <name evidence="3" type="ORF">EV668_3056</name>
</gene>
<reference evidence="3 4" key="1">
    <citation type="submission" date="2019-03" db="EMBL/GenBank/DDBJ databases">
        <title>Genomic Encyclopedia of Type Strains, Phase IV (KMG-IV): sequencing the most valuable type-strain genomes for metagenomic binning, comparative biology and taxonomic classification.</title>
        <authorList>
            <person name="Goeker M."/>
        </authorList>
    </citation>
    <scope>NUCLEOTIDE SEQUENCE [LARGE SCALE GENOMIC DNA]</scope>
    <source>
        <strain evidence="3 4">DSM 25903</strain>
    </source>
</reference>
<keyword evidence="3" id="KW-0675">Receptor</keyword>
<evidence type="ECO:0000313" key="3">
    <source>
        <dbReference type="EMBL" id="TDR90214.1"/>
    </source>
</evidence>
<accession>A0A4R7BWH2</accession>
<comment type="caution">
    <text evidence="3">The sequence shown here is derived from an EMBL/GenBank/DDBJ whole genome shotgun (WGS) entry which is preliminary data.</text>
</comment>
<dbReference type="PANTHER" id="PTHR42928">
    <property type="entry name" value="TRICARBOXYLATE-BINDING PROTEIN"/>
    <property type="match status" value="1"/>
</dbReference>
<evidence type="ECO:0000313" key="4">
    <source>
        <dbReference type="Proteomes" id="UP000295122"/>
    </source>
</evidence>
<dbReference type="RefSeq" id="WP_133771423.1">
    <property type="nucleotide sequence ID" value="NZ_SNZR01000013.1"/>
</dbReference>
<feature type="chain" id="PRO_5020845454" evidence="2">
    <location>
        <begin position="30"/>
        <end position="331"/>
    </location>
</feature>
<dbReference type="PIRSF" id="PIRSF017082">
    <property type="entry name" value="YflP"/>
    <property type="match status" value="1"/>
</dbReference>
<dbReference type="OrthoDB" id="8443386at2"/>
<dbReference type="EMBL" id="SNZR01000013">
    <property type="protein sequence ID" value="TDR90214.1"/>
    <property type="molecule type" value="Genomic_DNA"/>
</dbReference>
<dbReference type="Gene3D" id="3.40.190.150">
    <property type="entry name" value="Bordetella uptake gene, domain 1"/>
    <property type="match status" value="1"/>
</dbReference>
<dbReference type="Proteomes" id="UP000295122">
    <property type="component" value="Unassembled WGS sequence"/>
</dbReference>
<sequence>MIVVGTRRAAFAVVAGMAALVAVPDIAQADDAVAAFPSRFVRLVVGQAPGGTTDVIARAMATRLSERWKQNVIVENMAGASGNLGAQNVARAEPDGYTLLMTYEGSQAMNPHVLPTTAFDAVKDFSPIATVARAGFLLIASPKTGIEDFATLVKRARAAPATLTYGSAGAGSANHLIGEMLQSKAGIRLRHVPYRGAPQATTDLIAGQIDLAVVSIPSIMGQVAAGTVRALAVTSAERSSALPDVPTAAEAGVAGFAVTPWWGILAPAKADPALVRKIADDINAILAEDSIKATFGKLGAEVFVTTSAQFGELMAEDVRKWGVTVKEIGLK</sequence>
<dbReference type="SUPFAM" id="SSF53850">
    <property type="entry name" value="Periplasmic binding protein-like II"/>
    <property type="match status" value="1"/>
</dbReference>
<evidence type="ECO:0000256" key="1">
    <source>
        <dbReference type="ARBA" id="ARBA00006987"/>
    </source>
</evidence>
<keyword evidence="4" id="KW-1185">Reference proteome</keyword>
<dbReference type="PANTHER" id="PTHR42928:SF5">
    <property type="entry name" value="BLR1237 PROTEIN"/>
    <property type="match status" value="1"/>
</dbReference>
<proteinExistence type="inferred from homology"/>
<organism evidence="3 4">
    <name type="scientific">Enterovirga rhinocerotis</name>
    <dbReference type="NCBI Taxonomy" id="1339210"/>
    <lineage>
        <taxon>Bacteria</taxon>
        <taxon>Pseudomonadati</taxon>
        <taxon>Pseudomonadota</taxon>
        <taxon>Alphaproteobacteria</taxon>
        <taxon>Hyphomicrobiales</taxon>
        <taxon>Methylobacteriaceae</taxon>
        <taxon>Enterovirga</taxon>
    </lineage>
</organism>
<dbReference type="InterPro" id="IPR042100">
    <property type="entry name" value="Bug_dom1"/>
</dbReference>